<proteinExistence type="predicted"/>
<gene>
    <name evidence="1" type="ORF">RGCCGE502_22855</name>
</gene>
<evidence type="ECO:0000313" key="1">
    <source>
        <dbReference type="EMBL" id="EPE95739.1"/>
    </source>
</evidence>
<dbReference type="Proteomes" id="UP000014411">
    <property type="component" value="Unassembled WGS sequence"/>
</dbReference>
<dbReference type="RefSeq" id="WP_016556521.1">
    <property type="nucleotide sequence ID" value="NZ_AEYE02000029.1"/>
</dbReference>
<dbReference type="STRING" id="990285.RGCCGE502_22855"/>
<dbReference type="AlphaFoldDB" id="S3HAW8"/>
<protein>
    <submittedName>
        <fullName evidence="1">Uncharacterized protein</fullName>
    </submittedName>
</protein>
<name>S3HAW8_9HYPH</name>
<dbReference type="EMBL" id="AEYE02000029">
    <property type="protein sequence ID" value="EPE95739.1"/>
    <property type="molecule type" value="Genomic_DNA"/>
</dbReference>
<dbReference type="HOGENOM" id="CLU_2882829_0_0_5"/>
<reference evidence="1 2" key="1">
    <citation type="journal article" date="2012" name="J. Bacteriol.">
        <title>Genome sequence of Rhizobium grahamii CCGE502, a broad-host-range symbiont with low nodulation competitiveness in Phaseolus vulgaris.</title>
        <authorList>
            <person name="Althabegoiti M.J."/>
            <person name="Lozano L."/>
            <person name="Torres-Tejerizo G."/>
            <person name="Ormeno-Orrillo E."/>
            <person name="Rogel M.A."/>
            <person name="Gonzalez V."/>
            <person name="Martinez-Romero E."/>
        </authorList>
    </citation>
    <scope>NUCLEOTIDE SEQUENCE [LARGE SCALE GENOMIC DNA]</scope>
    <source>
        <strain evidence="1 2">CCGE 502</strain>
    </source>
</reference>
<accession>S3HAW8</accession>
<organism evidence="1 2">
    <name type="scientific">Rhizobium grahamii CCGE 502</name>
    <dbReference type="NCBI Taxonomy" id="990285"/>
    <lineage>
        <taxon>Bacteria</taxon>
        <taxon>Pseudomonadati</taxon>
        <taxon>Pseudomonadota</taxon>
        <taxon>Alphaproteobacteria</taxon>
        <taxon>Hyphomicrobiales</taxon>
        <taxon>Rhizobiaceae</taxon>
        <taxon>Rhizobium/Agrobacterium group</taxon>
        <taxon>Rhizobium</taxon>
    </lineage>
</organism>
<comment type="caution">
    <text evidence="1">The sequence shown here is derived from an EMBL/GenBank/DDBJ whole genome shotgun (WGS) entry which is preliminary data.</text>
</comment>
<dbReference type="eggNOG" id="ENOG50312PH">
    <property type="taxonomic scope" value="Bacteria"/>
</dbReference>
<evidence type="ECO:0000313" key="2">
    <source>
        <dbReference type="Proteomes" id="UP000014411"/>
    </source>
</evidence>
<sequence length="63" mass="7106">MRTKPKKPTGRELRRQTLDRPLVIKTITVNRRVVAGDHGGIAYVDFKLPWNAMYAAALQESGL</sequence>
<keyword evidence="2" id="KW-1185">Reference proteome</keyword>